<feature type="domain" description="Rhodanese" evidence="1">
    <location>
        <begin position="21"/>
        <end position="110"/>
    </location>
</feature>
<dbReference type="PANTHER" id="PTHR44086">
    <property type="entry name" value="THIOSULFATE SULFURTRANSFERASE RDL2, MITOCHONDRIAL-RELATED"/>
    <property type="match status" value="1"/>
</dbReference>
<reference evidence="2 3" key="1">
    <citation type="submission" date="2016-10" db="EMBL/GenBank/DDBJ databases">
        <authorList>
            <person name="de Groot N.N."/>
        </authorList>
    </citation>
    <scope>NUCLEOTIDE SEQUENCE [LARGE SCALE GENOMIC DNA]</scope>
    <source>
        <strain evidence="2 3">NE2</strain>
    </source>
</reference>
<evidence type="ECO:0000313" key="2">
    <source>
        <dbReference type="EMBL" id="SFK26933.1"/>
    </source>
</evidence>
<dbReference type="EMBL" id="FOSN01000005">
    <property type="protein sequence ID" value="SFK26933.1"/>
    <property type="molecule type" value="Genomic_DNA"/>
</dbReference>
<dbReference type="SMART" id="SM00450">
    <property type="entry name" value="RHOD"/>
    <property type="match status" value="1"/>
</dbReference>
<dbReference type="OrthoDB" id="9807812at2"/>
<dbReference type="Proteomes" id="UP000198755">
    <property type="component" value="Unassembled WGS sequence"/>
</dbReference>
<dbReference type="PANTHER" id="PTHR44086:SF10">
    <property type="entry name" value="THIOSULFATE SULFURTRANSFERASE_RHODANESE-LIKE DOMAIN-CONTAINING PROTEIN 3"/>
    <property type="match status" value="1"/>
</dbReference>
<dbReference type="CDD" id="cd00158">
    <property type="entry name" value="RHOD"/>
    <property type="match status" value="1"/>
</dbReference>
<sequence>MAETIVKVENVNIEDLKAGLAEGSILLVDVREPHEYSAGRIPGSTLNALQSFDPRALPKEPGKRVVLSCRSGKRSLDALALARMAGRDDVRAHYPGGFLEWTNRGEKVEK</sequence>
<dbReference type="SUPFAM" id="SSF52821">
    <property type="entry name" value="Rhodanese/Cell cycle control phosphatase"/>
    <property type="match status" value="1"/>
</dbReference>
<accession>A0A1I3Y5A5</accession>
<dbReference type="RefSeq" id="WP_091680820.1">
    <property type="nucleotide sequence ID" value="NZ_FOSN01000005.1"/>
</dbReference>
<dbReference type="Gene3D" id="3.40.250.10">
    <property type="entry name" value="Rhodanese-like domain"/>
    <property type="match status" value="1"/>
</dbReference>
<gene>
    <name evidence="2" type="ORF">SAMN05444581_10510</name>
</gene>
<evidence type="ECO:0000259" key="1">
    <source>
        <dbReference type="PROSITE" id="PS50206"/>
    </source>
</evidence>
<evidence type="ECO:0000313" key="3">
    <source>
        <dbReference type="Proteomes" id="UP000198755"/>
    </source>
</evidence>
<dbReference type="Pfam" id="PF00581">
    <property type="entry name" value="Rhodanese"/>
    <property type="match status" value="1"/>
</dbReference>
<keyword evidence="2" id="KW-0808">Transferase</keyword>
<dbReference type="AlphaFoldDB" id="A0A1I3Y5A5"/>
<name>A0A1I3Y5A5_9HYPH</name>
<dbReference type="GO" id="GO:0004792">
    <property type="term" value="F:thiosulfate-cyanide sulfurtransferase activity"/>
    <property type="evidence" value="ECO:0007669"/>
    <property type="project" value="TreeGrafter"/>
</dbReference>
<dbReference type="InterPro" id="IPR001763">
    <property type="entry name" value="Rhodanese-like_dom"/>
</dbReference>
<dbReference type="PROSITE" id="PS50206">
    <property type="entry name" value="RHODANESE_3"/>
    <property type="match status" value="1"/>
</dbReference>
<keyword evidence="3" id="KW-1185">Reference proteome</keyword>
<protein>
    <submittedName>
        <fullName evidence="2">Rhodanese-related sulfurtransferase</fullName>
    </submittedName>
</protein>
<proteinExistence type="predicted"/>
<dbReference type="STRING" id="1612308.SAMN05444581_10510"/>
<organism evidence="2 3">
    <name type="scientific">Methylocapsa palsarum</name>
    <dbReference type="NCBI Taxonomy" id="1612308"/>
    <lineage>
        <taxon>Bacteria</taxon>
        <taxon>Pseudomonadati</taxon>
        <taxon>Pseudomonadota</taxon>
        <taxon>Alphaproteobacteria</taxon>
        <taxon>Hyphomicrobiales</taxon>
        <taxon>Beijerinckiaceae</taxon>
        <taxon>Methylocapsa</taxon>
    </lineage>
</organism>
<dbReference type="InterPro" id="IPR036873">
    <property type="entry name" value="Rhodanese-like_dom_sf"/>
</dbReference>